<evidence type="ECO:0000256" key="6">
    <source>
        <dbReference type="ARBA" id="ARBA00023040"/>
    </source>
</evidence>
<dbReference type="Pfam" id="PF00003">
    <property type="entry name" value="7tm_3"/>
    <property type="match status" value="1"/>
</dbReference>
<evidence type="ECO:0000313" key="13">
    <source>
        <dbReference type="EMBL" id="KAL3399753.1"/>
    </source>
</evidence>
<dbReference type="InterPro" id="IPR001828">
    <property type="entry name" value="ANF_lig-bd_rcpt"/>
</dbReference>
<dbReference type="InterPro" id="IPR000337">
    <property type="entry name" value="GPCR_3"/>
</dbReference>
<evidence type="ECO:0000256" key="8">
    <source>
        <dbReference type="ARBA" id="ARBA00023170"/>
    </source>
</evidence>
<dbReference type="SUPFAM" id="SSF53822">
    <property type="entry name" value="Periplasmic binding protein-like I"/>
    <property type="match status" value="1"/>
</dbReference>
<feature type="transmembrane region" description="Helical" evidence="11">
    <location>
        <begin position="666"/>
        <end position="685"/>
    </location>
</feature>
<dbReference type="CDD" id="cd15045">
    <property type="entry name" value="7tmC_mGluRs"/>
    <property type="match status" value="1"/>
</dbReference>
<keyword evidence="8" id="KW-0675">Receptor</keyword>
<feature type="transmembrane region" description="Helical" evidence="11">
    <location>
        <begin position="691"/>
        <end position="709"/>
    </location>
</feature>
<feature type="transmembrane region" description="Helical" evidence="11">
    <location>
        <begin position="21"/>
        <end position="39"/>
    </location>
</feature>
<accession>A0ABD2X466</accession>
<keyword evidence="6" id="KW-0297">G-protein coupled receptor</keyword>
<feature type="domain" description="G-protein coupled receptors family 3 profile" evidence="12">
    <location>
        <begin position="625"/>
        <end position="889"/>
    </location>
</feature>
<comment type="subcellular location">
    <subcellularLocation>
        <location evidence="1">Cell membrane</location>
        <topology evidence="1">Multi-pass membrane protein</topology>
    </subcellularLocation>
</comment>
<evidence type="ECO:0000256" key="4">
    <source>
        <dbReference type="ARBA" id="ARBA00022692"/>
    </source>
</evidence>
<keyword evidence="14" id="KW-1185">Reference proteome</keyword>
<dbReference type="FunFam" id="3.40.50.2300:FF:000145">
    <property type="entry name" value="Glutamate receptor, metabotropic"/>
    <property type="match status" value="1"/>
</dbReference>
<evidence type="ECO:0000256" key="3">
    <source>
        <dbReference type="ARBA" id="ARBA00022475"/>
    </source>
</evidence>
<keyword evidence="5 11" id="KW-1133">Transmembrane helix</keyword>
<dbReference type="GO" id="GO:0004930">
    <property type="term" value="F:G protein-coupled receptor activity"/>
    <property type="evidence" value="ECO:0007669"/>
    <property type="project" value="UniProtKB-KW"/>
</dbReference>
<evidence type="ECO:0000256" key="7">
    <source>
        <dbReference type="ARBA" id="ARBA00023136"/>
    </source>
</evidence>
<feature type="transmembrane region" description="Helical" evidence="11">
    <location>
        <begin position="738"/>
        <end position="757"/>
    </location>
</feature>
<organism evidence="13 14">
    <name type="scientific">Trichogramma kaykai</name>
    <dbReference type="NCBI Taxonomy" id="54128"/>
    <lineage>
        <taxon>Eukaryota</taxon>
        <taxon>Metazoa</taxon>
        <taxon>Ecdysozoa</taxon>
        <taxon>Arthropoda</taxon>
        <taxon>Hexapoda</taxon>
        <taxon>Insecta</taxon>
        <taxon>Pterygota</taxon>
        <taxon>Neoptera</taxon>
        <taxon>Endopterygota</taxon>
        <taxon>Hymenoptera</taxon>
        <taxon>Apocrita</taxon>
        <taxon>Proctotrupomorpha</taxon>
        <taxon>Chalcidoidea</taxon>
        <taxon>Trichogrammatidae</taxon>
        <taxon>Trichogramma</taxon>
    </lineage>
</organism>
<reference evidence="13 14" key="1">
    <citation type="journal article" date="2024" name="bioRxiv">
        <title>A reference genome for Trichogramma kaykai: A tiny desert-dwelling parasitoid wasp with competing sex-ratio distorters.</title>
        <authorList>
            <person name="Culotta J."/>
            <person name="Lindsey A.R."/>
        </authorList>
    </citation>
    <scope>NUCLEOTIDE SEQUENCE [LARGE SCALE GENOMIC DNA]</scope>
    <source>
        <strain evidence="13 14">KSX58</strain>
    </source>
</reference>
<dbReference type="InterPro" id="IPR050726">
    <property type="entry name" value="mGluR"/>
</dbReference>
<dbReference type="AlphaFoldDB" id="A0ABD2X466"/>
<gene>
    <name evidence="13" type="ORF">TKK_006997</name>
</gene>
<dbReference type="PANTHER" id="PTHR24060">
    <property type="entry name" value="METABOTROPIC GLUTAMATE RECEPTOR"/>
    <property type="match status" value="1"/>
</dbReference>
<evidence type="ECO:0000256" key="5">
    <source>
        <dbReference type="ARBA" id="ARBA00022989"/>
    </source>
</evidence>
<feature type="transmembrane region" description="Helical" evidence="11">
    <location>
        <begin position="844"/>
        <end position="867"/>
    </location>
</feature>
<evidence type="ECO:0000256" key="2">
    <source>
        <dbReference type="ARBA" id="ARBA00007242"/>
    </source>
</evidence>
<dbReference type="PRINTS" id="PR00248">
    <property type="entry name" value="GPCRMGR"/>
</dbReference>
<feature type="transmembrane region" description="Helical" evidence="11">
    <location>
        <begin position="783"/>
        <end position="804"/>
    </location>
</feature>
<sequence>MLRRRRRPLTPRLHTVPAGTSLTTANFIVFVMFTSSAVVESEKFINISGDIVLGALFPVHAKGVNGEDCGKIQLEDGIQPLEAMLYTIDQINRNPNILPGVRLGVLAFDTCDNPNYALEQTLKFVKGFIAHENEFHNRSEFQCSDGSVPKFMGGHFDKVAAVLASRSSSVTLQIAPILRLFMVPQISYMATSSSLGDRARFPHFFRTVPSDVNQAKAMLKILKHFNWSYAYLVYTDTEYGKRGKEALEALAHNYNVCFGFLHCIDKDISDEPIYDAIIHNITQKSDIRVVVMFAEKVATLRVIGAARRLNASEQLVWIGSDIWSSGKRERELGPDEENILEGALAVQPLYTHMAGFDDYFTNLTLEHVKVNPWFDEFWTEYHRCRGANGSVSNDEESQHFREDHCRLDDFNMKISSEMGYKQRKNIHFVRDAVYAVALALHDLQKEMCPHYRRGMVCEILSHIDGPLLSSYLAEVSFKDEAGNKFKFVKGREGPTRYSILNYQKKPDGYHWIIVGNYTSTYEGDEFHDLKLDDRLLRLRGQMQGKYDNTKDQWQFPTSRCISSCRSDQVRERLDSCCSRCRDCGTHERKKNENQCELCSLGTLPANNKTICERVNEKFVDYTHPWAACAVTVATFGIVVTIVVFGIFWSNRNTPIIKASGRELSCLMLFGILASFLMTFAIIAWPNEYTCALTRFGIGLCYTTCYAALVTKTNRIHRIFNNATNSPHKLRYTSPNSQLTITGVLTAVEILINGAWLLRMKPKTIFIFPSREQRLIICEGFNDYSYIVGLVYPFFLIVICTHYAIKTRKCPEGFNETRRIAFTNYTTLVLWLAFVPLYLASADNVIRVVTLALSLSLSAFVQLTCLFLPKIYIVIIKPEKNTRELVMTRHRSSNFIPSPGRPTVVLNGNPHGVSTSSARESSTIE</sequence>
<dbReference type="PROSITE" id="PS50259">
    <property type="entry name" value="G_PROTEIN_RECEP_F3_4"/>
    <property type="match status" value="1"/>
</dbReference>
<evidence type="ECO:0000259" key="12">
    <source>
        <dbReference type="PROSITE" id="PS50259"/>
    </source>
</evidence>
<dbReference type="GO" id="GO:0005886">
    <property type="term" value="C:plasma membrane"/>
    <property type="evidence" value="ECO:0007669"/>
    <property type="project" value="UniProtKB-SubCell"/>
</dbReference>
<proteinExistence type="inferred from homology"/>
<feature type="transmembrane region" description="Helical" evidence="11">
    <location>
        <begin position="816"/>
        <end position="838"/>
    </location>
</feature>
<dbReference type="PRINTS" id="PR00593">
    <property type="entry name" value="MTABOTROPICR"/>
</dbReference>
<keyword evidence="9" id="KW-0325">Glycoprotein</keyword>
<dbReference type="Gene3D" id="3.40.50.2300">
    <property type="match status" value="2"/>
</dbReference>
<feature type="transmembrane region" description="Helical" evidence="11">
    <location>
        <begin position="624"/>
        <end position="646"/>
    </location>
</feature>
<dbReference type="Gene3D" id="2.10.50.30">
    <property type="entry name" value="GPCR, family 3, nine cysteines domain"/>
    <property type="match status" value="1"/>
</dbReference>
<comment type="caution">
    <text evidence="13">The sequence shown here is derived from an EMBL/GenBank/DDBJ whole genome shotgun (WGS) entry which is preliminary data.</text>
</comment>
<evidence type="ECO:0000256" key="11">
    <source>
        <dbReference type="SAM" id="Phobius"/>
    </source>
</evidence>
<evidence type="ECO:0000256" key="10">
    <source>
        <dbReference type="ARBA" id="ARBA00023224"/>
    </source>
</evidence>
<dbReference type="InterPro" id="IPR028082">
    <property type="entry name" value="Peripla_BP_I"/>
</dbReference>
<dbReference type="Proteomes" id="UP001627154">
    <property type="component" value="Unassembled WGS sequence"/>
</dbReference>
<keyword evidence="3" id="KW-1003">Cell membrane</keyword>
<name>A0ABD2X466_9HYME</name>
<keyword evidence="4 11" id="KW-0812">Transmembrane</keyword>
<keyword evidence="7 11" id="KW-0472">Membrane</keyword>
<keyword evidence="10" id="KW-0807">Transducer</keyword>
<dbReference type="InterPro" id="IPR038550">
    <property type="entry name" value="GPCR_3_9-Cys_sf"/>
</dbReference>
<evidence type="ECO:0000256" key="9">
    <source>
        <dbReference type="ARBA" id="ARBA00023180"/>
    </source>
</evidence>
<dbReference type="EMBL" id="JBJJXI010000055">
    <property type="protein sequence ID" value="KAL3399753.1"/>
    <property type="molecule type" value="Genomic_DNA"/>
</dbReference>
<evidence type="ECO:0000313" key="14">
    <source>
        <dbReference type="Proteomes" id="UP001627154"/>
    </source>
</evidence>
<dbReference type="InterPro" id="IPR000162">
    <property type="entry name" value="GPCR_3_mtglu_rcpt"/>
</dbReference>
<dbReference type="Pfam" id="PF01094">
    <property type="entry name" value="ANF_receptor"/>
    <property type="match status" value="1"/>
</dbReference>
<comment type="similarity">
    <text evidence="2">Belongs to the G-protein coupled receptor 3 family.</text>
</comment>
<protein>
    <recommendedName>
        <fullName evidence="12">G-protein coupled receptors family 3 profile domain-containing protein</fullName>
    </recommendedName>
</protein>
<dbReference type="CDD" id="cd06362">
    <property type="entry name" value="PBP1_mGluR"/>
    <property type="match status" value="1"/>
</dbReference>
<evidence type="ECO:0000256" key="1">
    <source>
        <dbReference type="ARBA" id="ARBA00004651"/>
    </source>
</evidence>
<dbReference type="InterPro" id="IPR017978">
    <property type="entry name" value="GPCR_3_C"/>
</dbReference>